<sequence length="411" mass="46140">MVLTAVDSVSAATPRKSDSLSTVKDQWCYEEQSFGWVFGSEERSWDLKNRSFLDVVLVQHKYRVVKLLKMGSDQGSSRLDTLEIKALIFREIGHQRAESYFHQLGRFFALKITKSEFDNLCIKTIGRQNIHLHNRLIRSIIKNASAAKSPPSRFTKKGGSFVRFGNVNSKNCQIQPLYGDSAVSPSTRKSRSRTFRDRPSPLGPLGKPQSLTTTNEESMSKAQSATELLSLGSRPPVEVVSVEEGEEVEQIAGSPSVQSRCPLTAPLGVSMSFRNGATRKSISNVSMCSGSFSRETCQNNGELPDTRTLRTRLERRLEMEGIKISMDSVSLLNSGLDVFMRRLIEPCLSLANTRCGTNRVREMNYQYIQQSRRLSYVSMSDFRAGMELNAQILGEDWPIHMEKICSRASNK</sequence>
<evidence type="ECO:0000256" key="1">
    <source>
        <dbReference type="SAM" id="MobiDB-lite"/>
    </source>
</evidence>
<proteinExistence type="predicted"/>
<dbReference type="GO" id="GO:0000124">
    <property type="term" value="C:SAGA complex"/>
    <property type="evidence" value="ECO:0007669"/>
    <property type="project" value="TreeGrafter"/>
</dbReference>
<evidence type="ECO:0000313" key="2">
    <source>
        <dbReference type="EMBL" id="CAE6160897.1"/>
    </source>
</evidence>
<dbReference type="PANTHER" id="PTHR21277">
    <property type="entry name" value="TRANSCRIPTIONAL ADAPTER 1"/>
    <property type="match status" value="1"/>
</dbReference>
<accession>A0A8S2ATE0</accession>
<dbReference type="Pfam" id="PF12767">
    <property type="entry name" value="SAGA-Tad1"/>
    <property type="match status" value="1"/>
</dbReference>
<dbReference type="AlphaFoldDB" id="A0A8S2ATE0"/>
<reference evidence="2" key="1">
    <citation type="submission" date="2021-01" db="EMBL/GenBank/DDBJ databases">
        <authorList>
            <person name="Bezrukov I."/>
        </authorList>
    </citation>
    <scope>NUCLEOTIDE SEQUENCE</scope>
</reference>
<dbReference type="GO" id="GO:0006357">
    <property type="term" value="P:regulation of transcription by RNA polymerase II"/>
    <property type="evidence" value="ECO:0007669"/>
    <property type="project" value="TreeGrafter"/>
</dbReference>
<organism evidence="2 3">
    <name type="scientific">Arabidopsis arenosa</name>
    <name type="common">Sand rock-cress</name>
    <name type="synonym">Cardaminopsis arenosa</name>
    <dbReference type="NCBI Taxonomy" id="38785"/>
    <lineage>
        <taxon>Eukaryota</taxon>
        <taxon>Viridiplantae</taxon>
        <taxon>Streptophyta</taxon>
        <taxon>Embryophyta</taxon>
        <taxon>Tracheophyta</taxon>
        <taxon>Spermatophyta</taxon>
        <taxon>Magnoliopsida</taxon>
        <taxon>eudicotyledons</taxon>
        <taxon>Gunneridae</taxon>
        <taxon>Pentapetalae</taxon>
        <taxon>rosids</taxon>
        <taxon>malvids</taxon>
        <taxon>Brassicales</taxon>
        <taxon>Brassicaceae</taxon>
        <taxon>Camelineae</taxon>
        <taxon>Arabidopsis</taxon>
    </lineage>
</organism>
<feature type="compositionally biased region" description="Polar residues" evidence="1">
    <location>
        <begin position="209"/>
        <end position="227"/>
    </location>
</feature>
<dbReference type="GO" id="GO:0003713">
    <property type="term" value="F:transcription coactivator activity"/>
    <property type="evidence" value="ECO:0007669"/>
    <property type="project" value="TreeGrafter"/>
</dbReference>
<protein>
    <submittedName>
        <fullName evidence="2">Uncharacterized protein</fullName>
    </submittedName>
</protein>
<dbReference type="PANTHER" id="PTHR21277:SF47">
    <property type="entry name" value="BNAA03G50700D PROTEIN"/>
    <property type="match status" value="1"/>
</dbReference>
<keyword evidence="3" id="KW-1185">Reference proteome</keyword>
<gene>
    <name evidence="2" type="ORF">AARE701A_LOCUS17758</name>
</gene>
<dbReference type="EMBL" id="LR999457">
    <property type="protein sequence ID" value="CAE6160897.1"/>
    <property type="molecule type" value="Genomic_DNA"/>
</dbReference>
<evidence type="ECO:0000313" key="3">
    <source>
        <dbReference type="Proteomes" id="UP000682877"/>
    </source>
</evidence>
<feature type="region of interest" description="Disordered" evidence="1">
    <location>
        <begin position="176"/>
        <end position="230"/>
    </location>
</feature>
<dbReference type="InterPro" id="IPR024738">
    <property type="entry name" value="Hfi1/Tada1"/>
</dbReference>
<name>A0A8S2ATE0_ARAAE</name>
<dbReference type="Proteomes" id="UP000682877">
    <property type="component" value="Chromosome 7"/>
</dbReference>